<dbReference type="STRING" id="943830.A4A58_04455"/>
<dbReference type="AlphaFoldDB" id="A0A164B2D6"/>
<accession>A0A164B2D6</accession>
<dbReference type="InterPro" id="IPR036102">
    <property type="entry name" value="OsmC/Ohrsf"/>
</dbReference>
<name>A0A164B2D6_9BRAD</name>
<dbReference type="Pfam" id="PF02566">
    <property type="entry name" value="OsmC"/>
    <property type="match status" value="1"/>
</dbReference>
<comment type="caution">
    <text evidence="1">The sequence shown here is derived from an EMBL/GenBank/DDBJ whole genome shotgun (WGS) entry which is preliminary data.</text>
</comment>
<dbReference type="Gene3D" id="3.30.300.20">
    <property type="match status" value="1"/>
</dbReference>
<dbReference type="Proteomes" id="UP000076574">
    <property type="component" value="Unassembled WGS sequence"/>
</dbReference>
<protein>
    <submittedName>
        <fullName evidence="1">Peroxiredoxin</fullName>
    </submittedName>
</protein>
<organism evidence="1 2">
    <name type="scientific">Tardiphaga robiniae</name>
    <dbReference type="NCBI Taxonomy" id="943830"/>
    <lineage>
        <taxon>Bacteria</taxon>
        <taxon>Pseudomonadati</taxon>
        <taxon>Pseudomonadota</taxon>
        <taxon>Alphaproteobacteria</taxon>
        <taxon>Hyphomicrobiales</taxon>
        <taxon>Nitrobacteraceae</taxon>
        <taxon>Tardiphaga</taxon>
    </lineage>
</organism>
<dbReference type="PANTHER" id="PTHR35368">
    <property type="entry name" value="HYDROPEROXIDE REDUCTASE"/>
    <property type="match status" value="1"/>
</dbReference>
<dbReference type="SUPFAM" id="SSF82784">
    <property type="entry name" value="OsmC-like"/>
    <property type="match status" value="1"/>
</dbReference>
<dbReference type="OrthoDB" id="5356953at2"/>
<proteinExistence type="predicted"/>
<sequence>MTAVAAKTALTGCLAPIDKGGLEQLIANGKANPNVIKTLKCKTVAEGKFRHANYIRNLPPYIVDEPPALLGDDTAPNPSEASLAALGSCIAVGLHANAVHRGWTVNKLELQLEGDLNITAVWGTGDISEKPVGFTDVRIKVDMECEGVAQVEIDALIDHVKKWSPVANTFTRPVNLEVFA</sequence>
<dbReference type="EMBL" id="LVYV01000001">
    <property type="protein sequence ID" value="KZD25657.1"/>
    <property type="molecule type" value="Genomic_DNA"/>
</dbReference>
<evidence type="ECO:0000313" key="1">
    <source>
        <dbReference type="EMBL" id="KZD25657.1"/>
    </source>
</evidence>
<dbReference type="PANTHER" id="PTHR35368:SF1">
    <property type="entry name" value="HYDROPEROXIDE REDUCTASE"/>
    <property type="match status" value="1"/>
</dbReference>
<evidence type="ECO:0000313" key="2">
    <source>
        <dbReference type="Proteomes" id="UP000076574"/>
    </source>
</evidence>
<keyword evidence="2" id="KW-1185">Reference proteome</keyword>
<dbReference type="InterPro" id="IPR015946">
    <property type="entry name" value="KH_dom-like_a/b"/>
</dbReference>
<dbReference type="InterPro" id="IPR052924">
    <property type="entry name" value="OsmC/Ohr_hydroprdx_reductase"/>
</dbReference>
<gene>
    <name evidence="1" type="ORF">A4A58_04455</name>
</gene>
<dbReference type="RefSeq" id="WP_068730117.1">
    <property type="nucleotide sequence ID" value="NZ_LVYV01000001.1"/>
</dbReference>
<reference evidence="1 2" key="1">
    <citation type="submission" date="2016-03" db="EMBL/GenBank/DDBJ databases">
        <title>Microsymbionts genomes from the relict species Vavilovia formosa (Stev.) Fed.</title>
        <authorList>
            <person name="Kopat V."/>
            <person name="Chirak E."/>
            <person name="Kimeklis A."/>
            <person name="Andronov E."/>
        </authorList>
    </citation>
    <scope>NUCLEOTIDE SEQUENCE [LARGE SCALE GENOMIC DNA]</scope>
    <source>
        <strain evidence="1 2">Vaf07</strain>
    </source>
</reference>
<dbReference type="InterPro" id="IPR003718">
    <property type="entry name" value="OsmC/Ohr_fam"/>
</dbReference>